<evidence type="ECO:0000313" key="2">
    <source>
        <dbReference type="EMBL" id="GAF93078.1"/>
    </source>
</evidence>
<accession>X0THS1</accession>
<gene>
    <name evidence="2" type="ORF">S01H1_24313</name>
</gene>
<reference evidence="2" key="1">
    <citation type="journal article" date="2014" name="Front. Microbiol.">
        <title>High frequency of phylogenetically diverse reductive dehalogenase-homologous genes in deep subseafloor sedimentary metagenomes.</title>
        <authorList>
            <person name="Kawai M."/>
            <person name="Futagami T."/>
            <person name="Toyoda A."/>
            <person name="Takaki Y."/>
            <person name="Nishi S."/>
            <person name="Hori S."/>
            <person name="Arai W."/>
            <person name="Tsubouchi T."/>
            <person name="Morono Y."/>
            <person name="Uchiyama I."/>
            <person name="Ito T."/>
            <person name="Fujiyama A."/>
            <person name="Inagaki F."/>
            <person name="Takami H."/>
        </authorList>
    </citation>
    <scope>NUCLEOTIDE SEQUENCE</scope>
    <source>
        <strain evidence="2">Expedition CK06-06</strain>
    </source>
</reference>
<protein>
    <recommendedName>
        <fullName evidence="1">B12-binding domain-containing protein</fullName>
    </recommendedName>
</protein>
<dbReference type="PROSITE" id="PS51332">
    <property type="entry name" value="B12_BINDING"/>
    <property type="match status" value="1"/>
</dbReference>
<comment type="caution">
    <text evidence="2">The sequence shown here is derived from an EMBL/GenBank/DDBJ whole genome shotgun (WGS) entry which is preliminary data.</text>
</comment>
<organism evidence="2">
    <name type="scientific">marine sediment metagenome</name>
    <dbReference type="NCBI Taxonomy" id="412755"/>
    <lineage>
        <taxon>unclassified sequences</taxon>
        <taxon>metagenomes</taxon>
        <taxon>ecological metagenomes</taxon>
    </lineage>
</organism>
<name>X0THS1_9ZZZZ</name>
<sequence>ELKKKFKFFSIFGGPHCTFFPEFIHEESVDAICRGEGEFPFLELANNLEKKKDITKIKNLWLKVDGKI</sequence>
<feature type="non-terminal residue" evidence="2">
    <location>
        <position position="1"/>
    </location>
</feature>
<dbReference type="GO" id="GO:0046872">
    <property type="term" value="F:metal ion binding"/>
    <property type="evidence" value="ECO:0007669"/>
    <property type="project" value="InterPro"/>
</dbReference>
<dbReference type="InterPro" id="IPR006158">
    <property type="entry name" value="Cobalamin-bd"/>
</dbReference>
<dbReference type="AlphaFoldDB" id="X0THS1"/>
<dbReference type="EMBL" id="BARS01014407">
    <property type="protein sequence ID" value="GAF93078.1"/>
    <property type="molecule type" value="Genomic_DNA"/>
</dbReference>
<feature type="non-terminal residue" evidence="2">
    <location>
        <position position="68"/>
    </location>
</feature>
<dbReference type="Gene3D" id="3.40.50.280">
    <property type="entry name" value="Cobalamin-binding domain"/>
    <property type="match status" value="1"/>
</dbReference>
<evidence type="ECO:0000259" key="1">
    <source>
        <dbReference type="PROSITE" id="PS51332"/>
    </source>
</evidence>
<dbReference type="GO" id="GO:0031419">
    <property type="term" value="F:cobalamin binding"/>
    <property type="evidence" value="ECO:0007669"/>
    <property type="project" value="InterPro"/>
</dbReference>
<feature type="domain" description="B12-binding" evidence="1">
    <location>
        <begin position="1"/>
        <end position="55"/>
    </location>
</feature>
<proteinExistence type="predicted"/>